<reference evidence="2 3" key="1">
    <citation type="submission" date="2013-11" db="EMBL/GenBank/DDBJ databases">
        <title>Draft genome of the bovine lungworm Dictyocaulus viviparus.</title>
        <authorList>
            <person name="Mitreva M."/>
        </authorList>
    </citation>
    <scope>NUCLEOTIDE SEQUENCE [LARGE SCALE GENOMIC DNA]</scope>
    <source>
        <strain evidence="2 3">HannoverDv2000</strain>
    </source>
</reference>
<protein>
    <recommendedName>
        <fullName evidence="4">SGNH domain-containing protein</fullName>
    </recommendedName>
</protein>
<keyword evidence="3" id="KW-1185">Reference proteome</keyword>
<proteinExistence type="predicted"/>
<dbReference type="EMBL" id="KN716150">
    <property type="protein sequence ID" value="KJH53764.1"/>
    <property type="molecule type" value="Genomic_DNA"/>
</dbReference>
<name>A0A0D8YCJ9_DICVI</name>
<feature type="signal peptide" evidence="1">
    <location>
        <begin position="1"/>
        <end position="17"/>
    </location>
</feature>
<dbReference type="Proteomes" id="UP000053766">
    <property type="component" value="Unassembled WGS sequence"/>
</dbReference>
<sequence>MFIIIVSLSTYFYLSSASGDRTHIEDKLSTNKEFYEHWMQLISLQADQLEQQNQDYPLSLISLKSCTPILMTNSEDTANSLRPSSISIYADIGHMSFYCKSNVTLLRAGILDSCDHQSSSMNFPSLNKMLRIFNPDLIVVDSNKRDDSLVDQARQISSSVWKIEGYENDGQASETRQTAVEILDAVEEFHKLLPQKTFIVVIRTSGSGIWSDANRSHKVLAHTVTSVKACKEILSLWKSHSHYNSISVWDQMEAIVRKNFQKPNFTVEVFPLLRQSTLSDLLDEMDFSVLGYDCAHFSERGLSLLHTAIWNSFFTKNNERLREYRPLASPLLCPDFRCPFLRTATNSEFCIWNPKKVVEKKTGF</sequence>
<evidence type="ECO:0000313" key="2">
    <source>
        <dbReference type="EMBL" id="KJH53764.1"/>
    </source>
</evidence>
<dbReference type="PANTHER" id="PTHR21325:SF28">
    <property type="entry name" value="SGNH DOMAIN-CONTAINING PROTEIN"/>
    <property type="match status" value="1"/>
</dbReference>
<evidence type="ECO:0008006" key="4">
    <source>
        <dbReference type="Google" id="ProtNLM"/>
    </source>
</evidence>
<dbReference type="PANTHER" id="PTHR21325">
    <property type="entry name" value="PHOSPHOLIPASE B, PLB1"/>
    <property type="match status" value="1"/>
</dbReference>
<reference evidence="3" key="2">
    <citation type="journal article" date="2016" name="Sci. Rep.">
        <title>Dictyocaulus viviparus genome, variome and transcriptome elucidate lungworm biology and support future intervention.</title>
        <authorList>
            <person name="McNulty S.N."/>
            <person name="Strube C."/>
            <person name="Rosa B.A."/>
            <person name="Martin J.C."/>
            <person name="Tyagi R."/>
            <person name="Choi Y.J."/>
            <person name="Wang Q."/>
            <person name="Hallsworth Pepin K."/>
            <person name="Zhang X."/>
            <person name="Ozersky P."/>
            <person name="Wilson R.K."/>
            <person name="Sternberg P.W."/>
            <person name="Gasser R.B."/>
            <person name="Mitreva M."/>
        </authorList>
    </citation>
    <scope>NUCLEOTIDE SEQUENCE [LARGE SCALE GENOMIC DNA]</scope>
    <source>
        <strain evidence="3">HannoverDv2000</strain>
    </source>
</reference>
<feature type="chain" id="PRO_5002336565" description="SGNH domain-containing protein" evidence="1">
    <location>
        <begin position="18"/>
        <end position="364"/>
    </location>
</feature>
<dbReference type="GO" id="GO:0006644">
    <property type="term" value="P:phospholipid metabolic process"/>
    <property type="evidence" value="ECO:0007669"/>
    <property type="project" value="TreeGrafter"/>
</dbReference>
<dbReference type="GO" id="GO:0004620">
    <property type="term" value="F:phospholipase activity"/>
    <property type="evidence" value="ECO:0007669"/>
    <property type="project" value="InterPro"/>
</dbReference>
<accession>A0A0D8YCJ9</accession>
<dbReference type="InterPro" id="IPR038885">
    <property type="entry name" value="PLB1"/>
</dbReference>
<keyword evidence="1" id="KW-0732">Signal</keyword>
<dbReference type="STRING" id="29172.A0A0D8YCJ9"/>
<dbReference type="AlphaFoldDB" id="A0A0D8YCJ9"/>
<organism evidence="2 3">
    <name type="scientific">Dictyocaulus viviparus</name>
    <name type="common">Bovine lungworm</name>
    <dbReference type="NCBI Taxonomy" id="29172"/>
    <lineage>
        <taxon>Eukaryota</taxon>
        <taxon>Metazoa</taxon>
        <taxon>Ecdysozoa</taxon>
        <taxon>Nematoda</taxon>
        <taxon>Chromadorea</taxon>
        <taxon>Rhabditida</taxon>
        <taxon>Rhabditina</taxon>
        <taxon>Rhabditomorpha</taxon>
        <taxon>Strongyloidea</taxon>
        <taxon>Metastrongylidae</taxon>
        <taxon>Dictyocaulus</taxon>
    </lineage>
</organism>
<dbReference type="OrthoDB" id="5804615at2759"/>
<evidence type="ECO:0000313" key="3">
    <source>
        <dbReference type="Proteomes" id="UP000053766"/>
    </source>
</evidence>
<gene>
    <name evidence="2" type="ORF">DICVIV_00193</name>
</gene>
<evidence type="ECO:0000256" key="1">
    <source>
        <dbReference type="SAM" id="SignalP"/>
    </source>
</evidence>